<keyword evidence="1" id="KW-0812">Transmembrane</keyword>
<evidence type="ECO:0000256" key="1">
    <source>
        <dbReference type="SAM" id="Phobius"/>
    </source>
</evidence>
<keyword evidence="1" id="KW-1133">Transmembrane helix</keyword>
<accession>A0A1H9FBC6</accession>
<proteinExistence type="predicted"/>
<dbReference type="EMBL" id="FOFZ01000002">
    <property type="protein sequence ID" value="SEQ35232.1"/>
    <property type="molecule type" value="Genomic_DNA"/>
</dbReference>
<feature type="transmembrane region" description="Helical" evidence="1">
    <location>
        <begin position="68"/>
        <end position="84"/>
    </location>
</feature>
<dbReference type="AlphaFoldDB" id="A0A1H9FBC6"/>
<feature type="transmembrane region" description="Helical" evidence="1">
    <location>
        <begin position="163"/>
        <end position="186"/>
    </location>
</feature>
<name>A0A1H9FBC6_FLAFI</name>
<reference evidence="3" key="1">
    <citation type="submission" date="2016-10" db="EMBL/GenBank/DDBJ databases">
        <authorList>
            <person name="Varghese N."/>
            <person name="Submissions S."/>
        </authorList>
    </citation>
    <scope>NUCLEOTIDE SEQUENCE [LARGE SCALE GENOMIC DNA]</scope>
    <source>
        <strain evidence="3">DSM 15719</strain>
    </source>
</reference>
<dbReference type="RefSeq" id="WP_074721394.1">
    <property type="nucleotide sequence ID" value="NZ_CBCRVS010000001.1"/>
</dbReference>
<dbReference type="OrthoDB" id="1120468at2"/>
<organism evidence="2 3">
    <name type="scientific">Flavobacterium frigoris</name>
    <dbReference type="NCBI Taxonomy" id="229204"/>
    <lineage>
        <taxon>Bacteria</taxon>
        <taxon>Pseudomonadati</taxon>
        <taxon>Bacteroidota</taxon>
        <taxon>Flavobacteriia</taxon>
        <taxon>Flavobacteriales</taxon>
        <taxon>Flavobacteriaceae</taxon>
        <taxon>Flavobacterium</taxon>
    </lineage>
</organism>
<evidence type="ECO:0000313" key="2">
    <source>
        <dbReference type="EMBL" id="SEQ35232.1"/>
    </source>
</evidence>
<keyword evidence="1" id="KW-0472">Membrane</keyword>
<feature type="transmembrane region" description="Helical" evidence="1">
    <location>
        <begin position="45"/>
        <end position="62"/>
    </location>
</feature>
<protein>
    <submittedName>
        <fullName evidence="2">Uncharacterized protein</fullName>
    </submittedName>
</protein>
<sequence>MKKSIETIWKEGFLKNDPLVAPKLNNLYSQKSIDIVDKFRRMYKINRVAILAFAFIILPLSFLVKIPYMGIGMFVLFNILAAIAQKFSRSLNKLDKTESSYQYLISFDNWVKEMVSTNTKLSRFLYPYVFITMTGGFWFGSIGGDIPGNTFLNHFIERFPDSYLVLGFPLILLVVAFTIISLLAYFGGQIGNFDLNLVYGRILKKLDEMLADMDELTA</sequence>
<gene>
    <name evidence="2" type="ORF">SAMN05444355_102139</name>
</gene>
<dbReference type="Proteomes" id="UP000183658">
    <property type="component" value="Unassembled WGS sequence"/>
</dbReference>
<keyword evidence="3" id="KW-1185">Reference proteome</keyword>
<evidence type="ECO:0000313" key="3">
    <source>
        <dbReference type="Proteomes" id="UP000183658"/>
    </source>
</evidence>
<feature type="transmembrane region" description="Helical" evidence="1">
    <location>
        <begin position="124"/>
        <end position="143"/>
    </location>
</feature>